<reference evidence="3 4" key="1">
    <citation type="submission" date="2016-08" db="EMBL/GenBank/DDBJ databases">
        <authorList>
            <person name="Seilhamer J.J."/>
        </authorList>
    </citation>
    <scope>NUCLEOTIDE SEQUENCE [LARGE SCALE GENOMIC DNA]</scope>
    <source>
        <strain evidence="3 4">KCTC 42603</strain>
    </source>
</reference>
<dbReference type="Pfam" id="PF25989">
    <property type="entry name" value="YknX_C"/>
    <property type="match status" value="1"/>
</dbReference>
<dbReference type="GO" id="GO:0015562">
    <property type="term" value="F:efflux transmembrane transporter activity"/>
    <property type="evidence" value="ECO:0007669"/>
    <property type="project" value="TreeGrafter"/>
</dbReference>
<dbReference type="Gene3D" id="2.40.30.170">
    <property type="match status" value="1"/>
</dbReference>
<dbReference type="EMBL" id="MDHN01000041">
    <property type="protein sequence ID" value="OFC69153.1"/>
    <property type="molecule type" value="Genomic_DNA"/>
</dbReference>
<dbReference type="PANTHER" id="PTHR30469:SF15">
    <property type="entry name" value="HLYD FAMILY OF SECRETION PROTEINS"/>
    <property type="match status" value="1"/>
</dbReference>
<evidence type="ECO:0000259" key="2">
    <source>
        <dbReference type="Pfam" id="PF25989"/>
    </source>
</evidence>
<dbReference type="Proteomes" id="UP000175691">
    <property type="component" value="Unassembled WGS sequence"/>
</dbReference>
<organism evidence="3 4">
    <name type="scientific">Alteromonas confluentis</name>
    <dbReference type="NCBI Taxonomy" id="1656094"/>
    <lineage>
        <taxon>Bacteria</taxon>
        <taxon>Pseudomonadati</taxon>
        <taxon>Pseudomonadota</taxon>
        <taxon>Gammaproteobacteria</taxon>
        <taxon>Alteromonadales</taxon>
        <taxon>Alteromonadaceae</taxon>
        <taxon>Alteromonas/Salinimonas group</taxon>
        <taxon>Alteromonas</taxon>
    </lineage>
</organism>
<protein>
    <recommendedName>
        <fullName evidence="2">YknX-like C-terminal permuted SH3-like domain-containing protein</fullName>
    </recommendedName>
</protein>
<gene>
    <name evidence="3" type="ORF">BFC18_20715</name>
</gene>
<name>A0A1E7Z6I2_9ALTE</name>
<accession>A0A1E7Z6I2</accession>
<dbReference type="RefSeq" id="WP_070127363.1">
    <property type="nucleotide sequence ID" value="NZ_MDHN01000041.1"/>
</dbReference>
<dbReference type="InterPro" id="IPR006143">
    <property type="entry name" value="RND_pump_MFP"/>
</dbReference>
<evidence type="ECO:0000313" key="3">
    <source>
        <dbReference type="EMBL" id="OFC69153.1"/>
    </source>
</evidence>
<evidence type="ECO:0000313" key="4">
    <source>
        <dbReference type="Proteomes" id="UP000175691"/>
    </source>
</evidence>
<evidence type="ECO:0000256" key="1">
    <source>
        <dbReference type="ARBA" id="ARBA00009477"/>
    </source>
</evidence>
<dbReference type="GO" id="GO:1990281">
    <property type="term" value="C:efflux pump complex"/>
    <property type="evidence" value="ECO:0007669"/>
    <property type="project" value="TreeGrafter"/>
</dbReference>
<feature type="domain" description="YknX-like C-terminal permuted SH3-like" evidence="2">
    <location>
        <begin position="245"/>
        <end position="313"/>
    </location>
</feature>
<dbReference type="AlphaFoldDB" id="A0A1E7Z6I2"/>
<dbReference type="SUPFAM" id="SSF111369">
    <property type="entry name" value="HlyD-like secretion proteins"/>
    <property type="match status" value="1"/>
</dbReference>
<dbReference type="Gene3D" id="2.40.420.20">
    <property type="match status" value="1"/>
</dbReference>
<dbReference type="InterPro" id="IPR058637">
    <property type="entry name" value="YknX-like_C"/>
</dbReference>
<dbReference type="Gene3D" id="2.40.50.100">
    <property type="match status" value="1"/>
</dbReference>
<dbReference type="Gene3D" id="1.10.287.470">
    <property type="entry name" value="Helix hairpin bin"/>
    <property type="match status" value="1"/>
</dbReference>
<keyword evidence="4" id="KW-1185">Reference proteome</keyword>
<comment type="similarity">
    <text evidence="1">Belongs to the membrane fusion protein (MFP) (TC 8.A.1) family.</text>
</comment>
<dbReference type="STRING" id="1656094.BFC18_20715"/>
<comment type="caution">
    <text evidence="3">The sequence shown here is derived from an EMBL/GenBank/DDBJ whole genome shotgun (WGS) entry which is preliminary data.</text>
</comment>
<proteinExistence type="inferred from homology"/>
<dbReference type="NCBIfam" id="TIGR01730">
    <property type="entry name" value="RND_mfp"/>
    <property type="match status" value="1"/>
</dbReference>
<dbReference type="PANTHER" id="PTHR30469">
    <property type="entry name" value="MULTIDRUG RESISTANCE PROTEIN MDTA"/>
    <property type="match status" value="1"/>
</dbReference>
<sequence>MHVTARPADTEIISMDITMPGAVRSQINAVHSVSLPYSGRVNQIEVTEGMHIDEGAPLLTLSALPGDTQSLQDARNAVNYLRRQKEHFTELRKQELATQTQLRDISKQLKDAIATLDTIEKQGISEHGITLPSPVSGNIVKILAGPGDQIAAGSVLATIIETSRLKIEFSISPDNARRLSPETQCHFSPVFSQAEPTPVTIDAINRQVDAQTGLLTAYSTPIPRETDLYVDEAVSVTCQTNPHRGITVPLNAVMSDADGQFVFIFKDGEAKKVTVETGIITNQKQEILSGISPEDNVITDGNYVLSNGDKVDVTYE</sequence>